<dbReference type="GeneID" id="38133285"/>
<keyword evidence="1" id="KW-0472">Membrane</keyword>
<name>A0A3F3QEE6_9EURO</name>
<evidence type="ECO:0000313" key="2">
    <source>
        <dbReference type="EMBL" id="RDH37603.1"/>
    </source>
</evidence>
<evidence type="ECO:0000256" key="1">
    <source>
        <dbReference type="SAM" id="Phobius"/>
    </source>
</evidence>
<accession>A0A3F3QEE6</accession>
<dbReference type="RefSeq" id="XP_026630625.1">
    <property type="nucleotide sequence ID" value="XM_026764929.1"/>
</dbReference>
<dbReference type="Proteomes" id="UP000253729">
    <property type="component" value="Unassembled WGS sequence"/>
</dbReference>
<organism evidence="2 3">
    <name type="scientific">Aspergillus welwitschiae</name>
    <dbReference type="NCBI Taxonomy" id="1341132"/>
    <lineage>
        <taxon>Eukaryota</taxon>
        <taxon>Fungi</taxon>
        <taxon>Dikarya</taxon>
        <taxon>Ascomycota</taxon>
        <taxon>Pezizomycotina</taxon>
        <taxon>Eurotiomycetes</taxon>
        <taxon>Eurotiomycetidae</taxon>
        <taxon>Eurotiales</taxon>
        <taxon>Aspergillaceae</taxon>
        <taxon>Aspergillus</taxon>
        <taxon>Aspergillus subgen. Circumdati</taxon>
    </lineage>
</organism>
<keyword evidence="1" id="KW-0812">Transmembrane</keyword>
<keyword evidence="1" id="KW-1133">Transmembrane helix</keyword>
<sequence>MARPPLRNRYKKYNTTKWAGLLHPETLLKTNIIDEKWIASLTYETFLFACLFQVSFTIQIIYALVDSDIVLWSKTRLSLRWNRISRGIYGVLSCFRSKLLFPFWVLEYSGVWIVY</sequence>
<feature type="transmembrane region" description="Helical" evidence="1">
    <location>
        <begin position="46"/>
        <end position="65"/>
    </location>
</feature>
<dbReference type="AlphaFoldDB" id="A0A3F3QEE6"/>
<keyword evidence="3" id="KW-1185">Reference proteome</keyword>
<protein>
    <submittedName>
        <fullName evidence="2">Uncharacterized protein</fullName>
    </submittedName>
</protein>
<reference evidence="2 3" key="1">
    <citation type="submission" date="2018-07" db="EMBL/GenBank/DDBJ databases">
        <title>The genomes of Aspergillus section Nigri reveals drivers in fungal speciation.</title>
        <authorList>
            <consortium name="DOE Joint Genome Institute"/>
            <person name="Vesth T.C."/>
            <person name="Nybo J."/>
            <person name="Theobald S."/>
            <person name="Brandl J."/>
            <person name="Frisvad J.C."/>
            <person name="Nielsen K.F."/>
            <person name="Lyhne E.K."/>
            <person name="Kogle M.E."/>
            <person name="Kuo A."/>
            <person name="Riley R."/>
            <person name="Clum A."/>
            <person name="Nolan M."/>
            <person name="Lipzen A."/>
            <person name="Salamov A."/>
            <person name="Henrissat B."/>
            <person name="Wiebenga A."/>
            <person name="De vries R.P."/>
            <person name="Grigoriev I.V."/>
            <person name="Mortensen U.H."/>
            <person name="Andersen M.R."/>
            <person name="Baker S.E."/>
        </authorList>
    </citation>
    <scope>NUCLEOTIDE SEQUENCE [LARGE SCALE GENOMIC DNA]</scope>
    <source>
        <strain evidence="2 3">CBS 139.54b</strain>
    </source>
</reference>
<gene>
    <name evidence="2" type="ORF">BDQ94DRAFT_136717</name>
</gene>
<dbReference type="EMBL" id="KZ852035">
    <property type="protein sequence ID" value="RDH37603.1"/>
    <property type="molecule type" value="Genomic_DNA"/>
</dbReference>
<evidence type="ECO:0000313" key="3">
    <source>
        <dbReference type="Proteomes" id="UP000253729"/>
    </source>
</evidence>
<proteinExistence type="predicted"/>